<sequence length="789" mass="89228">MASSASPSSTTAPASMSDRDSNALGGLFQNIITDLRNGANNWDDLLLKANKFHSQLKSTINSSTAFLDAFQKIADMATTTRGGTKEIGSALTRLCLRNRSVEAKLKSLNNSLLDSFISPLQDRVDEWKKLIVQLDKEHGKEIKRLKQFRKKQNNINDQIRDREMSTATLSSATTLANVHTFRMRKHHHHSHHQRNKNGKNDVPRIGSMYEMDKCSMSESSSSTTTNANPSQQQSLSSATSMSNIDSAAFSKEKFLMIDDVERNYVRRALIEERSHYCFFFNLLRPVIEEELSMIQEMVHLEEILQTLISLTNEPNKLPSCGENFLVNIQNGGGGGEQNLVPVDLFDPTNHLYFHHQHHHHQNQKQQDHYHPLPSRSSNDSMSSPRSRKSSISSMESFNTFSTDSMSIRNCKSLSQPNINPGFRPKSIASQDSGFLSHDYNVPSVGRLLIFNPSKQRVINQSTDNGNESTLHSPPPPPGTICVLNDKPILCSSRILIESSNNRNGHIECPIVEYATSEPFYNQTNTASLQSHCNLRPNSIEQPIYVNINESPYSTAERTVFYGSKETLTPTNSQTINLVQNDYGKGGDSNLKLVEENNGQKTLIKPKRCPPKPPVRHSSKLSTVNTNTALNGFSNPKQSTLIYVRNPDDSSDFPPPPPEAYLAVQQKNDFDENCDDQNICCRLSLNQSHLVYCDKKDCLEDFKQTNLELLHRFNSQKFLDQTKSLKNFGENLDDSHKLNYSSKTWRKKMSTSVYYDCGKKNTNFEYNFSNNQSFENRFHSSMNLSEVHFD</sequence>
<dbReference type="GO" id="GO:0007009">
    <property type="term" value="P:plasma membrane organization"/>
    <property type="evidence" value="ECO:0007669"/>
    <property type="project" value="InterPro"/>
</dbReference>
<evidence type="ECO:0000256" key="1">
    <source>
        <dbReference type="SAM" id="MobiDB-lite"/>
    </source>
</evidence>
<feature type="compositionally biased region" description="Basic residues" evidence="1">
    <location>
        <begin position="183"/>
        <end position="197"/>
    </location>
</feature>
<dbReference type="EMBL" id="WVUK01000058">
    <property type="protein sequence ID" value="KAF7491711.1"/>
    <property type="molecule type" value="Genomic_DNA"/>
</dbReference>
<dbReference type="GO" id="GO:0005543">
    <property type="term" value="F:phospholipid binding"/>
    <property type="evidence" value="ECO:0007669"/>
    <property type="project" value="TreeGrafter"/>
</dbReference>
<proteinExistence type="predicted"/>
<dbReference type="InterPro" id="IPR013606">
    <property type="entry name" value="I-BAR_dom"/>
</dbReference>
<reference evidence="4" key="3">
    <citation type="submission" date="2022-06" db="UniProtKB">
        <authorList>
            <consortium name="EnsemblMetazoa"/>
        </authorList>
    </citation>
    <scope>IDENTIFICATION</scope>
</reference>
<dbReference type="Gene3D" id="1.20.1270.60">
    <property type="entry name" value="Arfaptin homology (AH) domain/BAR domain"/>
    <property type="match status" value="1"/>
</dbReference>
<feature type="region of interest" description="Disordered" evidence="1">
    <location>
        <begin position="183"/>
        <end position="240"/>
    </location>
</feature>
<dbReference type="SUPFAM" id="SSF103657">
    <property type="entry name" value="BAR/IMD domain-like"/>
    <property type="match status" value="2"/>
</dbReference>
<name>A0A834R7Z3_SARSC</name>
<feature type="compositionally biased region" description="Low complexity" evidence="1">
    <location>
        <begin position="216"/>
        <end position="234"/>
    </location>
</feature>
<feature type="compositionally biased region" description="Low complexity" evidence="1">
    <location>
        <begin position="374"/>
        <end position="394"/>
    </location>
</feature>
<dbReference type="GO" id="GO:0015629">
    <property type="term" value="C:actin cytoskeleton"/>
    <property type="evidence" value="ECO:0007669"/>
    <property type="project" value="TreeGrafter"/>
</dbReference>
<dbReference type="GO" id="GO:0003779">
    <property type="term" value="F:actin binding"/>
    <property type="evidence" value="ECO:0007669"/>
    <property type="project" value="InterPro"/>
</dbReference>
<feature type="region of interest" description="Disordered" evidence="1">
    <location>
        <begin position="355"/>
        <end position="394"/>
    </location>
</feature>
<evidence type="ECO:0000313" key="5">
    <source>
        <dbReference type="Proteomes" id="UP000070412"/>
    </source>
</evidence>
<accession>A0A834R7Z3</accession>
<dbReference type="PANTHER" id="PTHR15708:SF4">
    <property type="entry name" value="FI21477P1-RELATED"/>
    <property type="match status" value="1"/>
</dbReference>
<feature type="domain" description="IMD" evidence="2">
    <location>
        <begin position="12"/>
        <end position="147"/>
    </location>
</feature>
<dbReference type="Pfam" id="PF08397">
    <property type="entry name" value="IMD"/>
    <property type="match status" value="2"/>
</dbReference>
<organism evidence="3">
    <name type="scientific">Sarcoptes scabiei</name>
    <name type="common">Itch mite</name>
    <name type="synonym">Acarus scabiei</name>
    <dbReference type="NCBI Taxonomy" id="52283"/>
    <lineage>
        <taxon>Eukaryota</taxon>
        <taxon>Metazoa</taxon>
        <taxon>Ecdysozoa</taxon>
        <taxon>Arthropoda</taxon>
        <taxon>Chelicerata</taxon>
        <taxon>Arachnida</taxon>
        <taxon>Acari</taxon>
        <taxon>Acariformes</taxon>
        <taxon>Sarcoptiformes</taxon>
        <taxon>Astigmata</taxon>
        <taxon>Psoroptidia</taxon>
        <taxon>Sarcoptoidea</taxon>
        <taxon>Sarcoptidae</taxon>
        <taxon>Sarcoptinae</taxon>
        <taxon>Sarcoptes</taxon>
    </lineage>
</organism>
<evidence type="ECO:0000313" key="4">
    <source>
        <dbReference type="EnsemblMetazoa" id="KAF7491711.1"/>
    </source>
</evidence>
<evidence type="ECO:0000313" key="3">
    <source>
        <dbReference type="EMBL" id="KAF7491711.1"/>
    </source>
</evidence>
<dbReference type="Proteomes" id="UP000070412">
    <property type="component" value="Unassembled WGS sequence"/>
</dbReference>
<dbReference type="EnsemblMetazoa" id="SSS_5334s_mrna">
    <property type="protein sequence ID" value="KAF7491711.1"/>
    <property type="gene ID" value="SSS_5334"/>
</dbReference>
<dbReference type="GO" id="GO:0009898">
    <property type="term" value="C:cytoplasmic side of plasma membrane"/>
    <property type="evidence" value="ECO:0007669"/>
    <property type="project" value="TreeGrafter"/>
</dbReference>
<protein>
    <submittedName>
        <fullName evidence="3">Metastasis suppressor protein 1</fullName>
    </submittedName>
</protein>
<dbReference type="PROSITE" id="PS51338">
    <property type="entry name" value="IMD"/>
    <property type="match status" value="1"/>
</dbReference>
<reference evidence="3" key="2">
    <citation type="submission" date="2020-01" db="EMBL/GenBank/DDBJ databases">
        <authorList>
            <person name="Korhonen P.K.K."/>
            <person name="Guangxu M.G."/>
            <person name="Wang T.W."/>
            <person name="Stroehlein A.J.S."/>
            <person name="Young N.D."/>
            <person name="Ang C.-S.A."/>
            <person name="Fernando D.W.F."/>
            <person name="Lu H.L."/>
            <person name="Taylor S.T."/>
            <person name="Ehtesham M.E.M."/>
            <person name="Najaraj S.H.N."/>
            <person name="Harsha G.H.G."/>
            <person name="Madugundu A.M."/>
            <person name="Renuse S.R."/>
            <person name="Holt D.H."/>
            <person name="Pandey A.P."/>
            <person name="Papenfuss A.P."/>
            <person name="Gasser R.B.G."/>
            <person name="Fischer K.F."/>
        </authorList>
    </citation>
    <scope>NUCLEOTIDE SEQUENCE</scope>
    <source>
        <strain evidence="3">SSS_KF_BRIS2020</strain>
    </source>
</reference>
<evidence type="ECO:0000259" key="2">
    <source>
        <dbReference type="PROSITE" id="PS51338"/>
    </source>
</evidence>
<dbReference type="OrthoDB" id="10061327at2759"/>
<reference evidence="5" key="1">
    <citation type="journal article" date="2020" name="PLoS Negl. Trop. Dis.">
        <title>High-quality nuclear genome for Sarcoptes scabiei-A critical resource for a neglected parasite.</title>
        <authorList>
            <person name="Korhonen P.K."/>
            <person name="Gasser R.B."/>
            <person name="Ma G."/>
            <person name="Wang T."/>
            <person name="Stroehlein A.J."/>
            <person name="Young N.D."/>
            <person name="Ang C.S."/>
            <person name="Fernando D.D."/>
            <person name="Lu H.C."/>
            <person name="Taylor S."/>
            <person name="Reynolds S.L."/>
            <person name="Mofiz E."/>
            <person name="Najaraj S.H."/>
            <person name="Gowda H."/>
            <person name="Madugundu A."/>
            <person name="Renuse S."/>
            <person name="Holt D."/>
            <person name="Pandey A."/>
            <person name="Papenfuss A.T."/>
            <person name="Fischer K."/>
        </authorList>
    </citation>
    <scope>NUCLEOTIDE SEQUENCE [LARGE SCALE GENOMIC DNA]</scope>
</reference>
<dbReference type="InterPro" id="IPR027267">
    <property type="entry name" value="AH/BAR_dom_sf"/>
</dbReference>
<dbReference type="GO" id="GO:0030031">
    <property type="term" value="P:cell projection assembly"/>
    <property type="evidence" value="ECO:0007669"/>
    <property type="project" value="TreeGrafter"/>
</dbReference>
<dbReference type="InterPro" id="IPR030127">
    <property type="entry name" value="MTSS1/MTSS2"/>
</dbReference>
<gene>
    <name evidence="3" type="ORF">SSS_5334</name>
</gene>
<dbReference type="PANTHER" id="PTHR15708">
    <property type="entry name" value="ACTIN BUNDLING/MISSING IN METASTASIS-RELATED"/>
    <property type="match status" value="1"/>
</dbReference>
<dbReference type="AlphaFoldDB" id="A0A834R7Z3"/>
<keyword evidence="5" id="KW-1185">Reference proteome</keyword>